<dbReference type="Proteomes" id="UP000397656">
    <property type="component" value="Chromosome 2"/>
</dbReference>
<accession>A0A643FUV8</accession>
<dbReference type="Gene3D" id="3.40.50.720">
    <property type="entry name" value="NAD(P)-binding Rossmann-like Domain"/>
    <property type="match status" value="1"/>
</dbReference>
<organism evidence="2 3">
    <name type="scientific">Cupriavidus basilensis</name>
    <dbReference type="NCBI Taxonomy" id="68895"/>
    <lineage>
        <taxon>Bacteria</taxon>
        <taxon>Pseudomonadati</taxon>
        <taxon>Pseudomonadota</taxon>
        <taxon>Betaproteobacteria</taxon>
        <taxon>Burkholderiales</taxon>
        <taxon>Burkholderiaceae</taxon>
        <taxon>Cupriavidus</taxon>
    </lineage>
</organism>
<dbReference type="AlphaFoldDB" id="A0A643FUV8"/>
<sequence length="286" mass="29693">MQIFITGAAGFIGGSVAAHLIAAAQLAVRGVVPVQGTLDDAALLTREAAQADGVINAASSDHRAAVAALLAGLRGSGKPLLHTSGSSVIGDDAGGNALSPRIFDEQTPFVVEPGKQARHAIDQMVLAAAEQGVRSAVLCNSMIYGVGAGLHADSVQIPPLVAQARQSGVVRIVGAGVNRWSNVHIADVVDLYARVLDSAPAGAFYFVENGEASYAEIGAAIARRLGLGAVQSWSVEEATPIWGEGQSRYSFGSNSRVRARRARSELGWQPRHASVTAWIENEMPLA</sequence>
<gene>
    <name evidence="2" type="ORF">F7R26_033805</name>
</gene>
<feature type="domain" description="NAD-dependent epimerase/dehydratase" evidence="1">
    <location>
        <begin position="3"/>
        <end position="198"/>
    </location>
</feature>
<dbReference type="InterPro" id="IPR001509">
    <property type="entry name" value="Epimerase_deHydtase"/>
</dbReference>
<dbReference type="Pfam" id="PF01370">
    <property type="entry name" value="Epimerase"/>
    <property type="match status" value="1"/>
</dbReference>
<evidence type="ECO:0000313" key="2">
    <source>
        <dbReference type="EMBL" id="QOT79663.1"/>
    </source>
</evidence>
<dbReference type="EMBL" id="CP062804">
    <property type="protein sequence ID" value="QOT79663.1"/>
    <property type="molecule type" value="Genomic_DNA"/>
</dbReference>
<dbReference type="PANTHER" id="PTHR48079">
    <property type="entry name" value="PROTEIN YEEZ"/>
    <property type="match status" value="1"/>
</dbReference>
<dbReference type="GO" id="GO:0005737">
    <property type="term" value="C:cytoplasm"/>
    <property type="evidence" value="ECO:0007669"/>
    <property type="project" value="TreeGrafter"/>
</dbReference>
<evidence type="ECO:0000259" key="1">
    <source>
        <dbReference type="Pfam" id="PF01370"/>
    </source>
</evidence>
<dbReference type="RefSeq" id="WP_150987315.1">
    <property type="nucleotide sequence ID" value="NZ_CP062804.1"/>
</dbReference>
<dbReference type="SUPFAM" id="SSF51735">
    <property type="entry name" value="NAD(P)-binding Rossmann-fold domains"/>
    <property type="match status" value="1"/>
</dbReference>
<dbReference type="PANTHER" id="PTHR48079:SF6">
    <property type="entry name" value="NAD(P)-BINDING DOMAIN-CONTAINING PROTEIN-RELATED"/>
    <property type="match status" value="1"/>
</dbReference>
<evidence type="ECO:0000313" key="3">
    <source>
        <dbReference type="Proteomes" id="UP000397656"/>
    </source>
</evidence>
<protein>
    <submittedName>
        <fullName evidence="2">NAD-dependent epimerase/dehydratase family protein</fullName>
    </submittedName>
</protein>
<dbReference type="InterPro" id="IPR051783">
    <property type="entry name" value="NAD(P)-dependent_oxidoreduct"/>
</dbReference>
<proteinExistence type="predicted"/>
<name>A0A643FUV8_9BURK</name>
<dbReference type="GeneID" id="98405945"/>
<dbReference type="GO" id="GO:0004029">
    <property type="term" value="F:aldehyde dehydrogenase (NAD+) activity"/>
    <property type="evidence" value="ECO:0007669"/>
    <property type="project" value="TreeGrafter"/>
</dbReference>
<dbReference type="InterPro" id="IPR036291">
    <property type="entry name" value="NAD(P)-bd_dom_sf"/>
</dbReference>
<reference evidence="2 3" key="1">
    <citation type="submission" date="2020-10" db="EMBL/GenBank/DDBJ databases">
        <title>Complete genome sequence of Cupriavidus basilensis CCUG 49340T.</title>
        <authorList>
            <person name="Salva-Serra F."/>
            <person name="Donoso R.A."/>
            <person name="Cho K.H."/>
            <person name="Yoo J.A."/>
            <person name="Lee K."/>
            <person name="Yoon S.-H."/>
            <person name="Perez-Pantoja D."/>
            <person name="Moore E.R.B."/>
        </authorList>
    </citation>
    <scope>NUCLEOTIDE SEQUENCE [LARGE SCALE GENOMIC DNA]</scope>
    <source>
        <strain evidence="3">CCUG 49340</strain>
    </source>
</reference>